<feature type="chain" id="PRO_5016248218" description="FimV N-terminal domain-containing protein" evidence="2">
    <location>
        <begin position="27"/>
        <end position="882"/>
    </location>
</feature>
<dbReference type="InterPro" id="IPR057840">
    <property type="entry name" value="FimV_N"/>
</dbReference>
<feature type="compositionally biased region" description="Basic and acidic residues" evidence="1">
    <location>
        <begin position="707"/>
        <end position="728"/>
    </location>
</feature>
<feature type="compositionally biased region" description="Basic and acidic residues" evidence="1">
    <location>
        <begin position="489"/>
        <end position="502"/>
    </location>
</feature>
<dbReference type="EMBL" id="AP018786">
    <property type="protein sequence ID" value="BBF23903.1"/>
    <property type="molecule type" value="Genomic_DNA"/>
</dbReference>
<dbReference type="Gene3D" id="1.20.58.2200">
    <property type="match status" value="1"/>
</dbReference>
<feature type="compositionally biased region" description="Low complexity" evidence="1">
    <location>
        <begin position="788"/>
        <end position="798"/>
    </location>
</feature>
<feature type="compositionally biased region" description="Low complexity" evidence="1">
    <location>
        <begin position="810"/>
        <end position="824"/>
    </location>
</feature>
<dbReference type="Proteomes" id="UP000271003">
    <property type="component" value="Chromosome"/>
</dbReference>
<protein>
    <recommendedName>
        <fullName evidence="3">FimV N-terminal domain-containing protein</fullName>
    </recommendedName>
</protein>
<name>A0A2Z6IBS5_9BURK</name>
<feature type="region of interest" description="Disordered" evidence="1">
    <location>
        <begin position="184"/>
        <end position="218"/>
    </location>
</feature>
<evidence type="ECO:0000313" key="5">
    <source>
        <dbReference type="Proteomes" id="UP000271003"/>
    </source>
</evidence>
<feature type="compositionally biased region" description="Basic and acidic residues" evidence="1">
    <location>
        <begin position="194"/>
        <end position="209"/>
    </location>
</feature>
<keyword evidence="5" id="KW-1185">Reference proteome</keyword>
<accession>A0A2Z6IBS5</accession>
<dbReference type="OrthoDB" id="9157618at2"/>
<feature type="region of interest" description="Disordered" evidence="1">
    <location>
        <begin position="550"/>
        <end position="572"/>
    </location>
</feature>
<dbReference type="InterPro" id="IPR038440">
    <property type="entry name" value="FimV_C_sf"/>
</dbReference>
<gene>
    <name evidence="4" type="ORF">SUTMEG_17940</name>
</gene>
<feature type="region of interest" description="Disordered" evidence="1">
    <location>
        <begin position="692"/>
        <end position="828"/>
    </location>
</feature>
<evidence type="ECO:0000313" key="4">
    <source>
        <dbReference type="EMBL" id="BBF23903.1"/>
    </source>
</evidence>
<keyword evidence="2" id="KW-0732">Signal</keyword>
<dbReference type="KEGG" id="sutt:SUTMEG_17940"/>
<feature type="signal peptide" evidence="2">
    <location>
        <begin position="1"/>
        <end position="26"/>
    </location>
</feature>
<dbReference type="RefSeq" id="WP_120177460.1">
    <property type="nucleotide sequence ID" value="NZ_AP018786.1"/>
</dbReference>
<dbReference type="AlphaFoldDB" id="A0A2Z6IBS5"/>
<feature type="compositionally biased region" description="Low complexity" evidence="1">
    <location>
        <begin position="462"/>
        <end position="488"/>
    </location>
</feature>
<sequence length="882" mass="91230">MHSKKTTVPTCRAALAAALAAFLASAAGAVSLGDLKVESAPGEPFDAVLEIHDVDFSVSPLLVRIAPAATYEREGIEPPEAAGSLRLTRDANPGGVRVRVAGDAVPEGRFPLLIELNAGGAVTLRRYEIVSGPEGLWVEPVAESTHLGGALVPLATPDATVSNASNGLSASSAASASSEAPAAASSSTASSSEPKADNAVKAEKTEKTAAPKPRKKGRYGPRVVREYVALNGFDAHGTFPIRQDMTFWSIAKLYWPRYEGATMEQLAVGFLEANPKAFTQGDLNLLVVGETLVPPSEDAVFAIDPEEAFRRMRGPTEAIPLSTRNLAEAQMVSRECAAAVGAAQNAKRDAGGSALEIAEAGRQVFEEYKAKLALQRELQGDVNAGRPAVLHGGTLSKSLTEGAPSEETFPVKTTGEGGSGTTSSTAPVTPTEGTSANASTAPETSAPVDSAAATSAEPSTQSSTETAAPTEQAASTSTAAAPDAASSDTSKDTTKDAPEDASKASATNTEEAADKQDFLSTLSAVHPAWYLLAAIVLVLLFLLRGRKNGKDSDGASAAGGSCSSEGCGSKGPQTVQLQKKVAPTSAAQLKAVEATVGEAVKNGTTAGAMGAGSIAFTEAQMEEDRKKIEARTAEQPWLDPKSDELPPVDEEAMRATVSEAAIEEAVSKIDLTLPHADARPTVVVTEEELPTNDYIPPLMPEPVGSEKTVEAEKAEKPEASAKDEKAADAEGSTLVVEVETERDILQKPVLRPASAVPPSLTGGALPPESEARIEAIAKAAAQSVEDIPAPAAAPAKSRTSTRRSRRSAEPKSSVPAAPKAPAPNAKEEALGKSIEAKLKLANSFVGLGALQEARELLVEVKKHGTPEQKARAEFLEERIGKA</sequence>
<organism evidence="4 5">
    <name type="scientific">Sutterella megalosphaeroides</name>
    <dbReference type="NCBI Taxonomy" id="2494234"/>
    <lineage>
        <taxon>Bacteria</taxon>
        <taxon>Pseudomonadati</taxon>
        <taxon>Pseudomonadota</taxon>
        <taxon>Betaproteobacteria</taxon>
        <taxon>Burkholderiales</taxon>
        <taxon>Sutterellaceae</taxon>
        <taxon>Sutterella</taxon>
    </lineage>
</organism>
<evidence type="ECO:0000259" key="3">
    <source>
        <dbReference type="Pfam" id="PF25800"/>
    </source>
</evidence>
<feature type="compositionally biased region" description="Polar residues" evidence="1">
    <location>
        <begin position="426"/>
        <end position="443"/>
    </location>
</feature>
<evidence type="ECO:0000256" key="2">
    <source>
        <dbReference type="SAM" id="SignalP"/>
    </source>
</evidence>
<feature type="compositionally biased region" description="Low complexity" evidence="1">
    <location>
        <begin position="554"/>
        <end position="571"/>
    </location>
</feature>
<proteinExistence type="predicted"/>
<evidence type="ECO:0000256" key="1">
    <source>
        <dbReference type="SAM" id="MobiDB-lite"/>
    </source>
</evidence>
<dbReference type="Pfam" id="PF25800">
    <property type="entry name" value="FimV_N"/>
    <property type="match status" value="1"/>
</dbReference>
<feature type="compositionally biased region" description="Polar residues" evidence="1">
    <location>
        <begin position="452"/>
        <end position="461"/>
    </location>
</feature>
<reference evidence="4 5" key="1">
    <citation type="journal article" date="2018" name="Int. J. Syst. Evol. Microbiol.">
        <title>Mesosutterella multiformis gen. nov., sp. nov., a member of the family Sutterellaceae and Sutterella megalosphaeroides sp. nov., isolated from human faeces.</title>
        <authorList>
            <person name="Sakamoto M."/>
            <person name="Ikeyama N."/>
            <person name="Kunihiro T."/>
            <person name="Iino T."/>
            <person name="Yuki M."/>
            <person name="Ohkuma M."/>
        </authorList>
    </citation>
    <scope>NUCLEOTIDE SEQUENCE [LARGE SCALE GENOMIC DNA]</scope>
    <source>
        <strain evidence="4 5">6FBBBH3</strain>
    </source>
</reference>
<feature type="domain" description="FimV N-terminal" evidence="3">
    <location>
        <begin position="31"/>
        <end position="130"/>
    </location>
</feature>
<feature type="region of interest" description="Disordered" evidence="1">
    <location>
        <begin position="385"/>
        <end position="513"/>
    </location>
</feature>